<dbReference type="PANTHER" id="PTHR25462:SF296">
    <property type="entry name" value="MEIOTIC P26, ISOFORM F"/>
    <property type="match status" value="1"/>
</dbReference>
<keyword evidence="10" id="KW-1185">Reference proteome</keyword>
<dbReference type="Pfam" id="PF13445">
    <property type="entry name" value="zf-RING_UBOX"/>
    <property type="match status" value="1"/>
</dbReference>
<evidence type="ECO:0000313" key="9">
    <source>
        <dbReference type="EMBL" id="KAL3864695.1"/>
    </source>
</evidence>
<dbReference type="SUPFAM" id="SSF57845">
    <property type="entry name" value="B-box zinc-binding domain"/>
    <property type="match status" value="1"/>
</dbReference>
<dbReference type="InterPro" id="IPR017907">
    <property type="entry name" value="Znf_RING_CS"/>
</dbReference>
<evidence type="ECO:0000256" key="2">
    <source>
        <dbReference type="ARBA" id="ARBA00022723"/>
    </source>
</evidence>
<dbReference type="InterPro" id="IPR001841">
    <property type="entry name" value="Znf_RING"/>
</dbReference>
<dbReference type="PROSITE" id="PS50089">
    <property type="entry name" value="ZF_RING_2"/>
    <property type="match status" value="1"/>
</dbReference>
<evidence type="ECO:0000259" key="7">
    <source>
        <dbReference type="PROSITE" id="PS50089"/>
    </source>
</evidence>
<evidence type="ECO:0000259" key="8">
    <source>
        <dbReference type="PROSITE" id="PS50119"/>
    </source>
</evidence>
<dbReference type="Gene3D" id="3.30.40.10">
    <property type="entry name" value="Zinc/RING finger domain, C3HC4 (zinc finger)"/>
    <property type="match status" value="1"/>
</dbReference>
<dbReference type="PROSITE" id="PS50119">
    <property type="entry name" value="ZF_BBOX"/>
    <property type="match status" value="2"/>
</dbReference>
<dbReference type="InterPro" id="IPR013083">
    <property type="entry name" value="Znf_RING/FYVE/PHD"/>
</dbReference>
<dbReference type="InterPro" id="IPR047153">
    <property type="entry name" value="TRIM45/56/19-like"/>
</dbReference>
<reference evidence="9 10" key="1">
    <citation type="submission" date="2024-11" db="EMBL/GenBank/DDBJ databases">
        <title>Chromosome-level genome assembly of the freshwater bivalve Anodonta woodiana.</title>
        <authorList>
            <person name="Chen X."/>
        </authorList>
    </citation>
    <scope>NUCLEOTIDE SEQUENCE [LARGE SCALE GENOMIC DNA]</scope>
    <source>
        <strain evidence="9">MN2024</strain>
        <tissue evidence="9">Gills</tissue>
    </source>
</reference>
<proteinExistence type="predicted"/>
<dbReference type="GO" id="GO:0008270">
    <property type="term" value="F:zinc ion binding"/>
    <property type="evidence" value="ECO:0007669"/>
    <property type="project" value="UniProtKB-KW"/>
</dbReference>
<protein>
    <submittedName>
        <fullName evidence="9">Uncharacterized protein</fullName>
    </submittedName>
</protein>
<sequence>MAFKADNVIDFKDLECPICLEQFKVPTALPCLHTFCLKCLTSHITDNVTQAENVDKFNCPVCRKEIQSPQPGIPSSEWAKSFPIDNLKASMQPDSKEQLNCDSCAYEGTTSSVQGFCIVCKEHLCNECIKFHHKTKALRGHKIIYAEELAEIPDYVVHVPNEDMCSAHLEEEIQFFCKDHNGLFCSSCAFLNHRTCQQVFDLKLNFKEVLEMFKPSKIIDKLIDLEAKLRETTEEKGNCIEKLKHQADHLIVEIQDLRQKVNALFDKIQDEVKEQGNRIYKEMSMKLLDEKQQCQSLMAALKNSHSLVETVTKFGSRPQVVSTLLKVEEQLEYYVKTVCHFKEDHKQADMKLELDSRLKQLGDLKWKDLVDVKCTDKKYINLEMNVCEKKIKLADSDLHCCGEHASFAAYMSKNRVVLVDWDAKTCRLYGTAFDRICEYPMLSSPSAVCKVGAEEFAIALPLERKIQYFISNNSIKPTKFFRTRLACCGLAPLENRDLAVTYLSNRFLYVAILSESGFEKKCIQLDECKRTKYKASIAIDPTQTRAYVTCNDTNTLYALELEGRKCFLYQNPTLRDPDGIAVDTFGNVFVVGSQSHNIHQLSPEGNLLRIITDNISPFPHDICFNESGDQFLVTFNDPEYLVFHYQ</sequence>
<evidence type="ECO:0000313" key="10">
    <source>
        <dbReference type="Proteomes" id="UP001634394"/>
    </source>
</evidence>
<keyword evidence="3 5" id="KW-0863">Zinc-finger</keyword>
<dbReference type="Gene3D" id="4.10.830.40">
    <property type="match status" value="1"/>
</dbReference>
<dbReference type="Gene3D" id="3.30.160.60">
    <property type="entry name" value="Classic Zinc Finger"/>
    <property type="match status" value="1"/>
</dbReference>
<comment type="caution">
    <text evidence="9">The sequence shown here is derived from an EMBL/GenBank/DDBJ whole genome shotgun (WGS) entry which is preliminary data.</text>
</comment>
<feature type="domain" description="RING-type" evidence="7">
    <location>
        <begin position="16"/>
        <end position="63"/>
    </location>
</feature>
<feature type="coiled-coil region" evidence="6">
    <location>
        <begin position="222"/>
        <end position="274"/>
    </location>
</feature>
<evidence type="ECO:0000256" key="6">
    <source>
        <dbReference type="SAM" id="Coils"/>
    </source>
</evidence>
<keyword evidence="6" id="KW-0175">Coiled coil</keyword>
<dbReference type="InterPro" id="IPR027370">
    <property type="entry name" value="Znf-RING_euk"/>
</dbReference>
<accession>A0ABD3VSY2</accession>
<dbReference type="PANTHER" id="PTHR25462">
    <property type="entry name" value="BONUS, ISOFORM C-RELATED"/>
    <property type="match status" value="1"/>
</dbReference>
<dbReference type="InterPro" id="IPR000315">
    <property type="entry name" value="Znf_B-box"/>
</dbReference>
<keyword evidence="2" id="KW-0479">Metal-binding</keyword>
<feature type="domain" description="B box-type" evidence="8">
    <location>
        <begin position="160"/>
        <end position="195"/>
    </location>
</feature>
<dbReference type="AlphaFoldDB" id="A0ABD3VSY2"/>
<dbReference type="Gene3D" id="2.120.10.30">
    <property type="entry name" value="TolB, C-terminal domain"/>
    <property type="match status" value="1"/>
</dbReference>
<dbReference type="InterPro" id="IPR011042">
    <property type="entry name" value="6-blade_b-propeller_TolB-like"/>
</dbReference>
<gene>
    <name evidence="9" type="ORF">ACJMK2_006355</name>
</gene>
<evidence type="ECO:0000256" key="5">
    <source>
        <dbReference type="PROSITE-ProRule" id="PRU00024"/>
    </source>
</evidence>
<dbReference type="SUPFAM" id="SSF57850">
    <property type="entry name" value="RING/U-box"/>
    <property type="match status" value="1"/>
</dbReference>
<organism evidence="9 10">
    <name type="scientific">Sinanodonta woodiana</name>
    <name type="common">Chinese pond mussel</name>
    <name type="synonym">Anodonta woodiana</name>
    <dbReference type="NCBI Taxonomy" id="1069815"/>
    <lineage>
        <taxon>Eukaryota</taxon>
        <taxon>Metazoa</taxon>
        <taxon>Spiralia</taxon>
        <taxon>Lophotrochozoa</taxon>
        <taxon>Mollusca</taxon>
        <taxon>Bivalvia</taxon>
        <taxon>Autobranchia</taxon>
        <taxon>Heteroconchia</taxon>
        <taxon>Palaeoheterodonta</taxon>
        <taxon>Unionida</taxon>
        <taxon>Unionoidea</taxon>
        <taxon>Unionidae</taxon>
        <taxon>Unioninae</taxon>
        <taxon>Sinanodonta</taxon>
    </lineage>
</organism>
<evidence type="ECO:0000256" key="3">
    <source>
        <dbReference type="ARBA" id="ARBA00022771"/>
    </source>
</evidence>
<keyword evidence="1" id="KW-0597">Phosphoprotein</keyword>
<keyword evidence="4" id="KW-0862">Zinc</keyword>
<dbReference type="SUPFAM" id="SSF101898">
    <property type="entry name" value="NHL repeat"/>
    <property type="match status" value="1"/>
</dbReference>
<dbReference type="CDD" id="cd19756">
    <property type="entry name" value="Bbox2"/>
    <property type="match status" value="1"/>
</dbReference>
<name>A0ABD3VSY2_SINWO</name>
<feature type="domain" description="B box-type" evidence="8">
    <location>
        <begin position="96"/>
        <end position="146"/>
    </location>
</feature>
<dbReference type="Proteomes" id="UP001634394">
    <property type="component" value="Unassembled WGS sequence"/>
</dbReference>
<evidence type="ECO:0000256" key="1">
    <source>
        <dbReference type="ARBA" id="ARBA00022553"/>
    </source>
</evidence>
<evidence type="ECO:0000256" key="4">
    <source>
        <dbReference type="ARBA" id="ARBA00022833"/>
    </source>
</evidence>
<dbReference type="SMART" id="SM00184">
    <property type="entry name" value="RING"/>
    <property type="match status" value="1"/>
</dbReference>
<dbReference type="PROSITE" id="PS00518">
    <property type="entry name" value="ZF_RING_1"/>
    <property type="match status" value="1"/>
</dbReference>
<dbReference type="EMBL" id="JBJQND010000010">
    <property type="protein sequence ID" value="KAL3864695.1"/>
    <property type="molecule type" value="Genomic_DNA"/>
</dbReference>